<dbReference type="EMBL" id="BQNB010020494">
    <property type="protein sequence ID" value="GJT96561.1"/>
    <property type="molecule type" value="Genomic_DNA"/>
</dbReference>
<dbReference type="Proteomes" id="UP001151760">
    <property type="component" value="Unassembled WGS sequence"/>
</dbReference>
<reference evidence="2" key="1">
    <citation type="journal article" date="2022" name="Int. J. Mol. Sci.">
        <title>Draft Genome of Tanacetum Coccineum: Genomic Comparison of Closely Related Tanacetum-Family Plants.</title>
        <authorList>
            <person name="Yamashiro T."/>
            <person name="Shiraishi A."/>
            <person name="Nakayama K."/>
            <person name="Satake H."/>
        </authorList>
    </citation>
    <scope>NUCLEOTIDE SEQUENCE</scope>
</reference>
<protein>
    <submittedName>
        <fullName evidence="2">Uncharacterized protein</fullName>
    </submittedName>
</protein>
<feature type="compositionally biased region" description="Basic and acidic residues" evidence="1">
    <location>
        <begin position="626"/>
        <end position="651"/>
    </location>
</feature>
<name>A0ABQ5I8Y3_9ASTR</name>
<gene>
    <name evidence="2" type="ORF">Tco_1092079</name>
</gene>
<evidence type="ECO:0000313" key="3">
    <source>
        <dbReference type="Proteomes" id="UP001151760"/>
    </source>
</evidence>
<feature type="region of interest" description="Disordered" evidence="1">
    <location>
        <begin position="601"/>
        <end position="718"/>
    </location>
</feature>
<sequence length="754" mass="85468">MSSKKAKKVAVESELVPEDNDAFVSADEEEVETVKRNKKNINEAPNKEIKKVAGDVSVDEEEAKIVERNKIKINDAPNNVIKKVAGGNKRKKDVNEGNKVDGKLVSFKKLKQVTDGSELVLVDNEKEGCKYDPVKINTRMSPSHLKNVLNTCTLTLIMDLNELGLGHFHNNFEFESTPGELGMWVIKSYDHETHTLRMDDERRIKVSRELIHEILGVPIGENKVISFPSTRSEDKTTIDWRYTPSFTEDRIHITRVDDHVSSLTANESEELKSGGFGKLPILEGLEFIEPKKPKLKKKKSEVLLLGDGSMSREQELEEFKTKTSKDMKDCLNDNVSKIKALLLDTDEKLKIALNEYPEDSDLKMILGKRLGFFKELYRRDVDNAMVVLHKDNDLSEEAVKDNEVLKEKDDVPEKGNDVEKVVELGGKKTVQETSKEKDVEKVVDQNLDKTEAVKDNKVSNEIYDVHEKGKDVEKVVELDCETLEEADFPSIGLKDIESLKGAGRNLFDEKTTVQHVNEDDMILQDSLLNLPFLSTQEVSCLEIDTQKSPQIQKQAIVEKRQEDMLTKTRIFHGKETTTFYSIKSKLVKNNDGIAQCMKEKSIDEEKGKSDDFKGGHPTVKRQQIKKAMEGEKNVPKTRAKKTDAYKQDIKKPQVRKQTAAQLAKSKETKAKTVKPAPTKRKKKEPNDKEETAIHASPISFIPPTVDSESEKRQGKPSNFLVSPFYQRKVILHEPVSEEGKKIVEYIWSDNTPEG</sequence>
<feature type="compositionally biased region" description="Basic and acidic residues" evidence="1">
    <location>
        <begin position="601"/>
        <end position="614"/>
    </location>
</feature>
<proteinExistence type="predicted"/>
<reference evidence="2" key="2">
    <citation type="submission" date="2022-01" db="EMBL/GenBank/DDBJ databases">
        <authorList>
            <person name="Yamashiro T."/>
            <person name="Shiraishi A."/>
            <person name="Satake H."/>
            <person name="Nakayama K."/>
        </authorList>
    </citation>
    <scope>NUCLEOTIDE SEQUENCE</scope>
</reference>
<evidence type="ECO:0000256" key="1">
    <source>
        <dbReference type="SAM" id="MobiDB-lite"/>
    </source>
</evidence>
<accession>A0ABQ5I8Y3</accession>
<evidence type="ECO:0000313" key="2">
    <source>
        <dbReference type="EMBL" id="GJT96561.1"/>
    </source>
</evidence>
<organism evidence="2 3">
    <name type="scientific">Tanacetum coccineum</name>
    <dbReference type="NCBI Taxonomy" id="301880"/>
    <lineage>
        <taxon>Eukaryota</taxon>
        <taxon>Viridiplantae</taxon>
        <taxon>Streptophyta</taxon>
        <taxon>Embryophyta</taxon>
        <taxon>Tracheophyta</taxon>
        <taxon>Spermatophyta</taxon>
        <taxon>Magnoliopsida</taxon>
        <taxon>eudicotyledons</taxon>
        <taxon>Gunneridae</taxon>
        <taxon>Pentapetalae</taxon>
        <taxon>asterids</taxon>
        <taxon>campanulids</taxon>
        <taxon>Asterales</taxon>
        <taxon>Asteraceae</taxon>
        <taxon>Asteroideae</taxon>
        <taxon>Anthemideae</taxon>
        <taxon>Anthemidinae</taxon>
        <taxon>Tanacetum</taxon>
    </lineage>
</organism>
<comment type="caution">
    <text evidence="2">The sequence shown here is derived from an EMBL/GenBank/DDBJ whole genome shotgun (WGS) entry which is preliminary data.</text>
</comment>
<keyword evidence="3" id="KW-1185">Reference proteome</keyword>